<accession>L9Y382</accession>
<sequence length="208" mass="22573">MSGFFAVRQDILAEAELNPKGYKILLEVLAKCDPDGVAEVPYVFTERERGESNLTHDEYVKFAEHVAMLGMSSRELERFVEPERATRALEFGAVGGIGVVVNTLVFMAGRGIGSHYLLAATAAFVAAVHWNFLGNWLITFDQPENGLLGKYLRFNLVSVAGFLIYTGLLAVAIQGLGTPDLIANLAAIGGSSLWNFLGAEKFAFLPNT</sequence>
<dbReference type="Pfam" id="PF04138">
    <property type="entry name" value="GtrA_DPMS_TM"/>
    <property type="match status" value="1"/>
</dbReference>
<keyword evidence="8" id="KW-0808">Transferase</keyword>
<evidence type="ECO:0000313" key="8">
    <source>
        <dbReference type="EMBL" id="ELY67348.1"/>
    </source>
</evidence>
<evidence type="ECO:0000256" key="4">
    <source>
        <dbReference type="ARBA" id="ARBA00022989"/>
    </source>
</evidence>
<comment type="subcellular location">
    <subcellularLocation>
        <location evidence="1">Membrane</location>
        <topology evidence="1">Multi-pass membrane protein</topology>
    </subcellularLocation>
</comment>
<dbReference type="PANTHER" id="PTHR38459">
    <property type="entry name" value="PROPHAGE BACTOPRENOL-LINKED GLUCOSE TRANSLOCASE HOMOLOG"/>
    <property type="match status" value="1"/>
</dbReference>
<evidence type="ECO:0000313" key="9">
    <source>
        <dbReference type="Proteomes" id="UP000011632"/>
    </source>
</evidence>
<feature type="transmembrane region" description="Helical" evidence="6">
    <location>
        <begin position="88"/>
        <end position="109"/>
    </location>
</feature>
<dbReference type="AlphaFoldDB" id="L9Y382"/>
<evidence type="ECO:0000256" key="3">
    <source>
        <dbReference type="ARBA" id="ARBA00022692"/>
    </source>
</evidence>
<evidence type="ECO:0000256" key="6">
    <source>
        <dbReference type="SAM" id="Phobius"/>
    </source>
</evidence>
<feature type="transmembrane region" description="Helical" evidence="6">
    <location>
        <begin position="154"/>
        <end position="175"/>
    </location>
</feature>
<evidence type="ECO:0000256" key="1">
    <source>
        <dbReference type="ARBA" id="ARBA00004141"/>
    </source>
</evidence>
<dbReference type="PANTHER" id="PTHR38459:SF1">
    <property type="entry name" value="PROPHAGE BACTOPRENOL-LINKED GLUCOSE TRANSLOCASE HOMOLOG"/>
    <property type="match status" value="1"/>
</dbReference>
<dbReference type="EMBL" id="AOID01000030">
    <property type="protein sequence ID" value="ELY67348.1"/>
    <property type="molecule type" value="Genomic_DNA"/>
</dbReference>
<comment type="similarity">
    <text evidence="2">Belongs to the GtrA family.</text>
</comment>
<dbReference type="InterPro" id="IPR051401">
    <property type="entry name" value="GtrA_CellWall_Glycosyl"/>
</dbReference>
<organism evidence="8 9">
    <name type="scientific">Natrinema versiforme JCM 10478</name>
    <dbReference type="NCBI Taxonomy" id="1227496"/>
    <lineage>
        <taxon>Archaea</taxon>
        <taxon>Methanobacteriati</taxon>
        <taxon>Methanobacteriota</taxon>
        <taxon>Stenosarchaea group</taxon>
        <taxon>Halobacteria</taxon>
        <taxon>Halobacteriales</taxon>
        <taxon>Natrialbaceae</taxon>
        <taxon>Natrinema</taxon>
    </lineage>
</organism>
<protein>
    <submittedName>
        <fullName evidence="8">Dolichyl-phosphate beta-D-mannosyltransferase</fullName>
    </submittedName>
</protein>
<evidence type="ECO:0000256" key="5">
    <source>
        <dbReference type="ARBA" id="ARBA00023136"/>
    </source>
</evidence>
<evidence type="ECO:0000256" key="2">
    <source>
        <dbReference type="ARBA" id="ARBA00009399"/>
    </source>
</evidence>
<dbReference type="Proteomes" id="UP000011632">
    <property type="component" value="Unassembled WGS sequence"/>
</dbReference>
<keyword evidence="9" id="KW-1185">Reference proteome</keyword>
<dbReference type="STRING" id="1227496.C489_11313"/>
<evidence type="ECO:0000259" key="7">
    <source>
        <dbReference type="Pfam" id="PF04138"/>
    </source>
</evidence>
<keyword evidence="4 6" id="KW-1133">Transmembrane helix</keyword>
<keyword evidence="8" id="KW-0328">Glycosyltransferase</keyword>
<dbReference type="GO" id="GO:0005886">
    <property type="term" value="C:plasma membrane"/>
    <property type="evidence" value="ECO:0007669"/>
    <property type="project" value="TreeGrafter"/>
</dbReference>
<keyword evidence="3 6" id="KW-0812">Transmembrane</keyword>
<proteinExistence type="inferred from homology"/>
<dbReference type="GO" id="GO:0000271">
    <property type="term" value="P:polysaccharide biosynthetic process"/>
    <property type="evidence" value="ECO:0007669"/>
    <property type="project" value="InterPro"/>
</dbReference>
<dbReference type="InterPro" id="IPR007267">
    <property type="entry name" value="GtrA_DPMS_TM"/>
</dbReference>
<name>L9Y382_9EURY</name>
<feature type="domain" description="GtrA/DPMS transmembrane" evidence="7">
    <location>
        <begin position="91"/>
        <end position="204"/>
    </location>
</feature>
<dbReference type="PATRIC" id="fig|1227496.3.peg.2287"/>
<reference evidence="8 9" key="1">
    <citation type="journal article" date="2014" name="PLoS Genet.">
        <title>Phylogenetically driven sequencing of extremely halophilic archaea reveals strategies for static and dynamic osmo-response.</title>
        <authorList>
            <person name="Becker E.A."/>
            <person name="Seitzer P.M."/>
            <person name="Tritt A."/>
            <person name="Larsen D."/>
            <person name="Krusor M."/>
            <person name="Yao A.I."/>
            <person name="Wu D."/>
            <person name="Madern D."/>
            <person name="Eisen J.A."/>
            <person name="Darling A.E."/>
            <person name="Facciotti M.T."/>
        </authorList>
    </citation>
    <scope>NUCLEOTIDE SEQUENCE [LARGE SCALE GENOMIC DNA]</scope>
    <source>
        <strain evidence="8 9">JCM 10478</strain>
    </source>
</reference>
<gene>
    <name evidence="8" type="ORF">C489_11313</name>
</gene>
<comment type="caution">
    <text evidence="8">The sequence shown here is derived from an EMBL/GenBank/DDBJ whole genome shotgun (WGS) entry which is preliminary data.</text>
</comment>
<dbReference type="GO" id="GO:0016757">
    <property type="term" value="F:glycosyltransferase activity"/>
    <property type="evidence" value="ECO:0007669"/>
    <property type="project" value="UniProtKB-KW"/>
</dbReference>
<feature type="transmembrane region" description="Helical" evidence="6">
    <location>
        <begin position="115"/>
        <end position="133"/>
    </location>
</feature>
<keyword evidence="5 6" id="KW-0472">Membrane</keyword>